<proteinExistence type="inferred from homology"/>
<dbReference type="PANTHER" id="PTHR43630:SF2">
    <property type="entry name" value="GLYCOSYLTRANSFERASE"/>
    <property type="match status" value="1"/>
</dbReference>
<evidence type="ECO:0000256" key="1">
    <source>
        <dbReference type="ARBA" id="ARBA00038494"/>
    </source>
</evidence>
<dbReference type="InterPro" id="IPR001173">
    <property type="entry name" value="Glyco_trans_2-like"/>
</dbReference>
<sequence>MSQSIDIVILTFNEERNIEACLQSVSALNAKIFIVDSSSTDRTLAICESYNTHVFHHPFENYASQRNWALQNLPLEAEWTLNIDADHRVTEALANELTDLFRHDIDTGVNGFLISRQTLFMDKWIKHGGHYPTYHANLFRKGFGHCEEKLYDQHFVVTGKTNILKNDIIDIITDSVNTFIIRHNHWATLEARHLFALQTQTTGHDTQLIKPRLLGNPMERRRYMKKQYESFPLFIRPVFYFMIRYFIRLGFLDGTRGFIFHFLQGFWFRFLIDVKLYELRRSQNSKHMQR</sequence>
<organism evidence="4 5">
    <name type="scientific">Mucilaginibacter lappiensis</name>
    <dbReference type="NCBI Taxonomy" id="354630"/>
    <lineage>
        <taxon>Bacteria</taxon>
        <taxon>Pseudomonadati</taxon>
        <taxon>Bacteroidota</taxon>
        <taxon>Sphingobacteriia</taxon>
        <taxon>Sphingobacteriales</taxon>
        <taxon>Sphingobacteriaceae</taxon>
        <taxon>Mucilaginibacter</taxon>
    </lineage>
</organism>
<evidence type="ECO:0000313" key="4">
    <source>
        <dbReference type="EMBL" id="MBB6110924.1"/>
    </source>
</evidence>
<keyword evidence="2" id="KW-0812">Transmembrane</keyword>
<dbReference type="CDD" id="cd02511">
    <property type="entry name" value="Beta4Glucosyltransferase"/>
    <property type="match status" value="1"/>
</dbReference>
<evidence type="ECO:0000259" key="3">
    <source>
        <dbReference type="Pfam" id="PF00535"/>
    </source>
</evidence>
<keyword evidence="2" id="KW-1133">Transmembrane helix</keyword>
<dbReference type="RefSeq" id="WP_076374672.1">
    <property type="nucleotide sequence ID" value="NZ_FTMG01000009.1"/>
</dbReference>
<feature type="domain" description="Glycosyltransferase 2-like" evidence="3">
    <location>
        <begin position="7"/>
        <end position="119"/>
    </location>
</feature>
<dbReference type="Pfam" id="PF00535">
    <property type="entry name" value="Glycos_transf_2"/>
    <property type="match status" value="1"/>
</dbReference>
<gene>
    <name evidence="4" type="ORF">HDF23_003685</name>
</gene>
<name>A0ABR6PP06_9SPHI</name>
<dbReference type="EMBL" id="JACHCB010000009">
    <property type="protein sequence ID" value="MBB6110924.1"/>
    <property type="molecule type" value="Genomic_DNA"/>
</dbReference>
<comment type="similarity">
    <text evidence="1">Belongs to the glycosyltransferase 2 family. WaaE/KdtX subfamily.</text>
</comment>
<evidence type="ECO:0000256" key="2">
    <source>
        <dbReference type="SAM" id="Phobius"/>
    </source>
</evidence>
<keyword evidence="2" id="KW-0472">Membrane</keyword>
<protein>
    <submittedName>
        <fullName evidence="4">Glycosyltransferase involved in cell wall biosynthesis</fullName>
    </submittedName>
</protein>
<evidence type="ECO:0000313" key="5">
    <source>
        <dbReference type="Proteomes" id="UP000541583"/>
    </source>
</evidence>
<dbReference type="SUPFAM" id="SSF53448">
    <property type="entry name" value="Nucleotide-diphospho-sugar transferases"/>
    <property type="match status" value="1"/>
</dbReference>
<keyword evidence="5" id="KW-1185">Reference proteome</keyword>
<comment type="caution">
    <text evidence="4">The sequence shown here is derived from an EMBL/GenBank/DDBJ whole genome shotgun (WGS) entry which is preliminary data.</text>
</comment>
<feature type="transmembrane region" description="Helical" evidence="2">
    <location>
        <begin position="259"/>
        <end position="277"/>
    </location>
</feature>
<reference evidence="4 5" key="1">
    <citation type="submission" date="2020-08" db="EMBL/GenBank/DDBJ databases">
        <title>Genomic Encyclopedia of Type Strains, Phase IV (KMG-V): Genome sequencing to study the core and pangenomes of soil and plant-associated prokaryotes.</title>
        <authorList>
            <person name="Whitman W."/>
        </authorList>
    </citation>
    <scope>NUCLEOTIDE SEQUENCE [LARGE SCALE GENOMIC DNA]</scope>
    <source>
        <strain evidence="4 5">ANJLi2</strain>
    </source>
</reference>
<dbReference type="InterPro" id="IPR029044">
    <property type="entry name" value="Nucleotide-diphossugar_trans"/>
</dbReference>
<dbReference type="PANTHER" id="PTHR43630">
    <property type="entry name" value="POLY-BETA-1,6-N-ACETYL-D-GLUCOSAMINE SYNTHASE"/>
    <property type="match status" value="1"/>
</dbReference>
<dbReference type="Gene3D" id="3.90.550.10">
    <property type="entry name" value="Spore Coat Polysaccharide Biosynthesis Protein SpsA, Chain A"/>
    <property type="match status" value="1"/>
</dbReference>
<dbReference type="Proteomes" id="UP000541583">
    <property type="component" value="Unassembled WGS sequence"/>
</dbReference>
<accession>A0ABR6PP06</accession>